<evidence type="ECO:0000313" key="3">
    <source>
        <dbReference type="Proteomes" id="UP001497522"/>
    </source>
</evidence>
<name>A0ABP1A9F3_9BRYO</name>
<keyword evidence="3" id="KW-1185">Reference proteome</keyword>
<proteinExistence type="predicted"/>
<dbReference type="CDD" id="cd09487">
    <property type="entry name" value="SAM_superfamily"/>
    <property type="match status" value="1"/>
</dbReference>
<organism evidence="2 3">
    <name type="scientific">Sphagnum jensenii</name>
    <dbReference type="NCBI Taxonomy" id="128206"/>
    <lineage>
        <taxon>Eukaryota</taxon>
        <taxon>Viridiplantae</taxon>
        <taxon>Streptophyta</taxon>
        <taxon>Embryophyta</taxon>
        <taxon>Bryophyta</taxon>
        <taxon>Sphagnophytina</taxon>
        <taxon>Sphagnopsida</taxon>
        <taxon>Sphagnales</taxon>
        <taxon>Sphagnaceae</taxon>
        <taxon>Sphagnum</taxon>
    </lineage>
</organism>
<feature type="compositionally biased region" description="Basic and acidic residues" evidence="1">
    <location>
        <begin position="12"/>
        <end position="24"/>
    </location>
</feature>
<gene>
    <name evidence="2" type="ORF">CSSPJE1EN2_LOCUS2162</name>
</gene>
<evidence type="ECO:0000256" key="1">
    <source>
        <dbReference type="SAM" id="MobiDB-lite"/>
    </source>
</evidence>
<dbReference type="Proteomes" id="UP001497522">
    <property type="component" value="Chromosome 10"/>
</dbReference>
<sequence length="83" mass="9124">MGPENRNRRFSSKGENRPHTDGKVKVAAGSKDPVATDSAEQEGMTATCALDFGRYSEIFELNEVDNAVLPLLTMDDDLRENGH</sequence>
<feature type="region of interest" description="Disordered" evidence="1">
    <location>
        <begin position="1"/>
        <end position="42"/>
    </location>
</feature>
<reference evidence="2" key="1">
    <citation type="submission" date="2024-03" db="EMBL/GenBank/DDBJ databases">
        <authorList>
            <consortium name="ELIXIR-Norway"/>
            <consortium name="Elixir Norway"/>
        </authorList>
    </citation>
    <scope>NUCLEOTIDE SEQUENCE</scope>
</reference>
<evidence type="ECO:0000313" key="2">
    <source>
        <dbReference type="EMBL" id="CAK9859167.1"/>
    </source>
</evidence>
<accession>A0ABP1A9F3</accession>
<dbReference type="EMBL" id="OZ023711">
    <property type="protein sequence ID" value="CAK9859167.1"/>
    <property type="molecule type" value="Genomic_DNA"/>
</dbReference>
<protein>
    <submittedName>
        <fullName evidence="2">Uncharacterized protein</fullName>
    </submittedName>
</protein>